<dbReference type="PANTHER" id="PTHR30332:SF17">
    <property type="entry name" value="TYPE IV PILIATION SYSTEM PROTEIN DR_0774-RELATED"/>
    <property type="match status" value="1"/>
</dbReference>
<evidence type="ECO:0000313" key="7">
    <source>
        <dbReference type="EMBL" id="MFC6591524.1"/>
    </source>
</evidence>
<reference evidence="8" key="1">
    <citation type="journal article" date="2019" name="Int. J. Syst. Evol. Microbiol.">
        <title>The Global Catalogue of Microorganisms (GCM) 10K type strain sequencing project: providing services to taxonomists for standard genome sequencing and annotation.</title>
        <authorList>
            <consortium name="The Broad Institute Genomics Platform"/>
            <consortium name="The Broad Institute Genome Sequencing Center for Infectious Disease"/>
            <person name="Wu L."/>
            <person name="Ma J."/>
        </authorList>
    </citation>
    <scope>NUCLEOTIDE SEQUENCE [LARGE SCALE GENOMIC DNA]</scope>
    <source>
        <strain evidence="8">CGMCC 1.15772</strain>
    </source>
</reference>
<dbReference type="Pfam" id="PF03958">
    <property type="entry name" value="Secretin_N"/>
    <property type="match status" value="2"/>
</dbReference>
<feature type="domain" description="NolW-like" evidence="6">
    <location>
        <begin position="367"/>
        <end position="479"/>
    </location>
</feature>
<dbReference type="RefSeq" id="WP_380083636.1">
    <property type="nucleotide sequence ID" value="NZ_JBHSWD010000001.1"/>
</dbReference>
<dbReference type="Pfam" id="PF00263">
    <property type="entry name" value="Secretin"/>
    <property type="match status" value="1"/>
</dbReference>
<evidence type="ECO:0000256" key="3">
    <source>
        <dbReference type="RuleBase" id="RU004004"/>
    </source>
</evidence>
<feature type="domain" description="Type II/III secretion system secretin-like" evidence="5">
    <location>
        <begin position="577"/>
        <end position="714"/>
    </location>
</feature>
<proteinExistence type="inferred from homology"/>
<feature type="domain" description="NolW-like" evidence="6">
    <location>
        <begin position="135"/>
        <end position="222"/>
    </location>
</feature>
<evidence type="ECO:0000259" key="5">
    <source>
        <dbReference type="Pfam" id="PF00263"/>
    </source>
</evidence>
<dbReference type="Gene3D" id="3.30.1370.120">
    <property type="match status" value="2"/>
</dbReference>
<evidence type="ECO:0000313" key="8">
    <source>
        <dbReference type="Proteomes" id="UP001596297"/>
    </source>
</evidence>
<feature type="signal peptide" evidence="4">
    <location>
        <begin position="1"/>
        <end position="18"/>
    </location>
</feature>
<dbReference type="InterPro" id="IPR005644">
    <property type="entry name" value="NolW-like"/>
</dbReference>
<dbReference type="InterPro" id="IPR038591">
    <property type="entry name" value="NolW-like_sf"/>
</dbReference>
<comment type="subcellular location">
    <subcellularLocation>
        <location evidence="3">Cell outer membrane</location>
    </subcellularLocation>
</comment>
<name>A0ABW1YBI9_9DEIO</name>
<comment type="caution">
    <text evidence="7">The sequence shown here is derived from an EMBL/GenBank/DDBJ whole genome shotgun (WGS) entry which is preliminary data.</text>
</comment>
<keyword evidence="1 4" id="KW-0732">Signal</keyword>
<comment type="similarity">
    <text evidence="2">Belongs to the bacterial secretin family.</text>
</comment>
<keyword evidence="8" id="KW-1185">Reference proteome</keyword>
<keyword evidence="3" id="KW-0813">Transport</keyword>
<evidence type="ECO:0000256" key="2">
    <source>
        <dbReference type="RuleBase" id="RU004003"/>
    </source>
</evidence>
<evidence type="ECO:0000259" key="6">
    <source>
        <dbReference type="Pfam" id="PF03958"/>
    </source>
</evidence>
<dbReference type="InterPro" id="IPR004846">
    <property type="entry name" value="T2SS/T3SS_dom"/>
</dbReference>
<dbReference type="EMBL" id="JBHSWD010000001">
    <property type="protein sequence ID" value="MFC6591524.1"/>
    <property type="molecule type" value="Genomic_DNA"/>
</dbReference>
<gene>
    <name evidence="7" type="ORF">ACFP81_05520</name>
</gene>
<sequence>MKIPAVLFLTAALGMAGAQSPAQPQSTMAVTATQAADPQLSEATITVETGRYNGPLSSLLAAIAQAAGYELVLEVNVDTLSQGTDTAGRPVAYSFSNKPFNEVWPLLMDVYGLNYQVVNLGGQPVLRVGNTPVQRIVTLENANPVQAANQVKLFFGTPVYTETPRLNEAGQTVGVTRSLIDVKLDSPTLRIIPDERLRGVIIRGTNREVAEVQRLLTQLDQSEADQAAANSGRPTQQIYAIQGAQADVEAVLRAQYPTLNVTPVPNAKQLVLSGPQGQVQSALQLLAQVDAAPGSEVAQRVYRVNSGAEGAITELTSFLKAQYPGLQISTIASSRQLILAGQKSQIDAAVNMLGELDPASESTTVQRVFQLVNASAEEVKATLEGTLAREVTAPAAPVNVPVNVTTPSGGSTTIMVPNPATQNGAATATQATQTPTATTSQMATIIADRRTNTLVVRGTPTQVAQVAELIPQLDQVVPQVNVQVRIQEVTQQAVRNLGLDWNASFGNFNVAGGRGGLTASFDPTVSFVGFNIFPTLTALESQGLTRRVYNGNITMQSGQRKLNATTNTQNASADAAATLKTGGRLEINIPSAAGNIIKQIDYGVNLDFFDPQVAPDGTITMRVRGQVNNPRTPISELSNFNFLDFTNSEAQSTITFKDGETVMLGGLLATTELNNDNGVPYLSSIPVIGSALGRQERSKTETQLLVIVTGNIVR</sequence>
<organism evidence="7 8">
    <name type="scientific">Deinococcus lacus</name>
    <dbReference type="NCBI Taxonomy" id="392561"/>
    <lineage>
        <taxon>Bacteria</taxon>
        <taxon>Thermotogati</taxon>
        <taxon>Deinococcota</taxon>
        <taxon>Deinococci</taxon>
        <taxon>Deinococcales</taxon>
        <taxon>Deinococcaceae</taxon>
        <taxon>Deinococcus</taxon>
    </lineage>
</organism>
<evidence type="ECO:0000256" key="4">
    <source>
        <dbReference type="SAM" id="SignalP"/>
    </source>
</evidence>
<dbReference type="PANTHER" id="PTHR30332">
    <property type="entry name" value="PROBABLE GENERAL SECRETION PATHWAY PROTEIN D"/>
    <property type="match status" value="1"/>
</dbReference>
<accession>A0ABW1YBI9</accession>
<dbReference type="InterPro" id="IPR050810">
    <property type="entry name" value="Bact_Secretion_Sys_Channel"/>
</dbReference>
<feature type="chain" id="PRO_5045693036" evidence="4">
    <location>
        <begin position="19"/>
        <end position="714"/>
    </location>
</feature>
<evidence type="ECO:0000256" key="1">
    <source>
        <dbReference type="ARBA" id="ARBA00022729"/>
    </source>
</evidence>
<protein>
    <submittedName>
        <fullName evidence="7">Secretin N-terminal domain-containing protein</fullName>
    </submittedName>
</protein>
<dbReference type="Proteomes" id="UP001596297">
    <property type="component" value="Unassembled WGS sequence"/>
</dbReference>